<evidence type="ECO:0000256" key="17">
    <source>
        <dbReference type="PIRSR" id="PIRSR617867-1"/>
    </source>
</evidence>
<organism evidence="20 21">
    <name type="scientific">candidate division NPL-UPA2 bacterium Unc8</name>
    <dbReference type="NCBI Taxonomy" id="1980939"/>
    <lineage>
        <taxon>Bacteria</taxon>
    </lineage>
</organism>
<evidence type="ECO:0000256" key="12">
    <source>
        <dbReference type="ARBA" id="ARBA00023211"/>
    </source>
</evidence>
<evidence type="ECO:0000259" key="19">
    <source>
        <dbReference type="PROSITE" id="PS50975"/>
    </source>
</evidence>
<dbReference type="InterPro" id="IPR036196">
    <property type="entry name" value="Ptyr_pPase_sf"/>
</dbReference>
<comment type="pathway">
    <text evidence="3 16">Purine metabolism; IMP biosynthesis via de novo pathway; N(1)-(5-phospho-D-ribosyl)glycinamide from 5-phospho-alpha-D-ribose 1-diphosphate: step 2/2.</text>
</comment>
<keyword evidence="6 16" id="KW-0436">Ligase</keyword>
<dbReference type="EMBL" id="NDHY01000001">
    <property type="protein sequence ID" value="RII01142.1"/>
    <property type="molecule type" value="Genomic_DNA"/>
</dbReference>
<dbReference type="Pfam" id="PF01071">
    <property type="entry name" value="GARS_A"/>
    <property type="match status" value="1"/>
</dbReference>
<evidence type="ECO:0000256" key="4">
    <source>
        <dbReference type="ARBA" id="ARBA00011063"/>
    </source>
</evidence>
<dbReference type="InterPro" id="IPR023485">
    <property type="entry name" value="Ptyr_pPase"/>
</dbReference>
<evidence type="ECO:0000313" key="21">
    <source>
        <dbReference type="Proteomes" id="UP000266287"/>
    </source>
</evidence>
<dbReference type="InterPro" id="IPR020560">
    <property type="entry name" value="PRibGlycinamide_synth_C-dom"/>
</dbReference>
<accession>A0A399G0U8</accession>
<evidence type="ECO:0000256" key="11">
    <source>
        <dbReference type="ARBA" id="ARBA00022840"/>
    </source>
</evidence>
<dbReference type="GO" id="GO:0004637">
    <property type="term" value="F:phosphoribosylamine-glycine ligase activity"/>
    <property type="evidence" value="ECO:0007669"/>
    <property type="project" value="UniProtKB-UniRule"/>
</dbReference>
<keyword evidence="7" id="KW-0479">Metal-binding</keyword>
<dbReference type="FunFam" id="3.40.50.20:FF:000006">
    <property type="entry name" value="Phosphoribosylamine--glycine ligase, chloroplastic"/>
    <property type="match status" value="1"/>
</dbReference>
<dbReference type="InterPro" id="IPR011761">
    <property type="entry name" value="ATP-grasp"/>
</dbReference>
<evidence type="ECO:0000256" key="16">
    <source>
        <dbReference type="HAMAP-Rule" id="MF_00138"/>
    </source>
</evidence>
<dbReference type="InterPro" id="IPR020559">
    <property type="entry name" value="PRibGlycinamide_synth_CS"/>
</dbReference>
<dbReference type="Pfam" id="PF02844">
    <property type="entry name" value="GARS_N"/>
    <property type="match status" value="1"/>
</dbReference>
<dbReference type="EC" id="6.3.4.13" evidence="5 16"/>
<feature type="active site" description="Proton donor" evidence="17">
    <location>
        <position position="553"/>
    </location>
</feature>
<dbReference type="NCBIfam" id="TIGR00877">
    <property type="entry name" value="purD"/>
    <property type="match status" value="1"/>
</dbReference>
<evidence type="ECO:0000256" key="8">
    <source>
        <dbReference type="ARBA" id="ARBA00022741"/>
    </source>
</evidence>
<comment type="similarity">
    <text evidence="13 16">Belongs to the GARS family.</text>
</comment>
<dbReference type="Gene3D" id="3.30.470.20">
    <property type="entry name" value="ATP-grasp fold, B domain"/>
    <property type="match status" value="1"/>
</dbReference>
<dbReference type="Gene3D" id="3.40.50.2300">
    <property type="match status" value="1"/>
</dbReference>
<dbReference type="AlphaFoldDB" id="A0A399G0U8"/>
<evidence type="ECO:0000256" key="18">
    <source>
        <dbReference type="PROSITE-ProRule" id="PRU00409"/>
    </source>
</evidence>
<keyword evidence="9 16" id="KW-0658">Purine biosynthesis</keyword>
<dbReference type="InterPro" id="IPR000115">
    <property type="entry name" value="PRibGlycinamide_synth"/>
</dbReference>
<dbReference type="InterPro" id="IPR020562">
    <property type="entry name" value="PRibGlycinamide_synth_N"/>
</dbReference>
<keyword evidence="11 18" id="KW-0067">ATP-binding</keyword>
<dbReference type="SMART" id="SM00226">
    <property type="entry name" value="LMWPc"/>
    <property type="match status" value="1"/>
</dbReference>
<dbReference type="SMART" id="SM01209">
    <property type="entry name" value="GARS_A"/>
    <property type="match status" value="1"/>
</dbReference>
<keyword evidence="8 18" id="KW-0547">Nucleotide-binding</keyword>
<comment type="caution">
    <text evidence="20">The sequence shown here is derived from an EMBL/GenBank/DDBJ whole genome shotgun (WGS) entry which is preliminary data.</text>
</comment>
<dbReference type="Proteomes" id="UP000266287">
    <property type="component" value="Unassembled WGS sequence"/>
</dbReference>
<evidence type="ECO:0000256" key="15">
    <source>
        <dbReference type="ARBA" id="ARBA00042864"/>
    </source>
</evidence>
<dbReference type="GO" id="GO:0006189">
    <property type="term" value="P:'de novo' IMP biosynthetic process"/>
    <property type="evidence" value="ECO:0007669"/>
    <property type="project" value="UniProtKB-UniRule"/>
</dbReference>
<dbReference type="HAMAP" id="MF_00138">
    <property type="entry name" value="GARS"/>
    <property type="match status" value="1"/>
</dbReference>
<comment type="cofactor">
    <cofactor evidence="1">
        <name>Mn(2+)</name>
        <dbReference type="ChEBI" id="CHEBI:29035"/>
    </cofactor>
</comment>
<gene>
    <name evidence="16" type="primary">purD</name>
    <name evidence="20" type="ORF">B9J77_01005</name>
</gene>
<dbReference type="Pfam" id="PF02843">
    <property type="entry name" value="GARS_C"/>
    <property type="match status" value="1"/>
</dbReference>
<protein>
    <recommendedName>
        <fullName evidence="5 16">Phosphoribosylamine--glycine ligase</fullName>
        <ecNumber evidence="5 16">6.3.4.13</ecNumber>
    </recommendedName>
    <alternativeName>
        <fullName evidence="16">GARS</fullName>
    </alternativeName>
    <alternativeName>
        <fullName evidence="14 16">Glycinamide ribonucleotide synthetase</fullName>
    </alternativeName>
    <alternativeName>
        <fullName evidence="15 16">Phosphoribosylglycinamide synthetase</fullName>
    </alternativeName>
</protein>
<evidence type="ECO:0000256" key="5">
    <source>
        <dbReference type="ARBA" id="ARBA00013255"/>
    </source>
</evidence>
<evidence type="ECO:0000256" key="14">
    <source>
        <dbReference type="ARBA" id="ARBA00042242"/>
    </source>
</evidence>
<comment type="similarity">
    <text evidence="4">Belongs to the low molecular weight phosphotyrosine protein phosphatase family.</text>
</comment>
<dbReference type="InterPro" id="IPR017867">
    <property type="entry name" value="Tyr_phospatase_low_mol_wt"/>
</dbReference>
<proteinExistence type="inferred from homology"/>
<evidence type="ECO:0000256" key="3">
    <source>
        <dbReference type="ARBA" id="ARBA00005174"/>
    </source>
</evidence>
<feature type="active site" description="Nucleophile" evidence="17">
    <location>
        <position position="435"/>
    </location>
</feature>
<dbReference type="SUPFAM" id="SSF51246">
    <property type="entry name" value="Rudiment single hybrid motif"/>
    <property type="match status" value="1"/>
</dbReference>
<comment type="cofactor">
    <cofactor evidence="2">
        <name>Mg(2+)</name>
        <dbReference type="ChEBI" id="CHEBI:18420"/>
    </cofactor>
</comment>
<name>A0A399G0U8_UNCN2</name>
<dbReference type="PANTHER" id="PTHR43472:SF1">
    <property type="entry name" value="PHOSPHORIBOSYLAMINE--GLYCINE LIGASE, CHLOROPLASTIC"/>
    <property type="match status" value="1"/>
</dbReference>
<dbReference type="GO" id="GO:0046872">
    <property type="term" value="F:metal ion binding"/>
    <property type="evidence" value="ECO:0007669"/>
    <property type="project" value="UniProtKB-KW"/>
</dbReference>
<evidence type="ECO:0000256" key="9">
    <source>
        <dbReference type="ARBA" id="ARBA00022755"/>
    </source>
</evidence>
<dbReference type="PROSITE" id="PS00184">
    <property type="entry name" value="GARS"/>
    <property type="match status" value="1"/>
</dbReference>
<dbReference type="PRINTS" id="PR00719">
    <property type="entry name" value="LMWPTPASE"/>
</dbReference>
<evidence type="ECO:0000256" key="13">
    <source>
        <dbReference type="ARBA" id="ARBA00038345"/>
    </source>
</evidence>
<dbReference type="SUPFAM" id="SSF52440">
    <property type="entry name" value="PreATP-grasp domain"/>
    <property type="match status" value="1"/>
</dbReference>
<dbReference type="UniPathway" id="UPA00074">
    <property type="reaction ID" value="UER00125"/>
</dbReference>
<dbReference type="PROSITE" id="PS50975">
    <property type="entry name" value="ATP_GRASP"/>
    <property type="match status" value="1"/>
</dbReference>
<evidence type="ECO:0000256" key="2">
    <source>
        <dbReference type="ARBA" id="ARBA00001946"/>
    </source>
</evidence>
<dbReference type="GO" id="GO:0005524">
    <property type="term" value="F:ATP binding"/>
    <property type="evidence" value="ECO:0007669"/>
    <property type="project" value="UniProtKB-UniRule"/>
</dbReference>
<feature type="domain" description="ATP-grasp" evidence="19">
    <location>
        <begin position="107"/>
        <end position="313"/>
    </location>
</feature>
<evidence type="ECO:0000313" key="20">
    <source>
        <dbReference type="EMBL" id="RII01142.1"/>
    </source>
</evidence>
<evidence type="ECO:0000256" key="10">
    <source>
        <dbReference type="ARBA" id="ARBA00022801"/>
    </source>
</evidence>
<dbReference type="Pfam" id="PF01451">
    <property type="entry name" value="LMWPc"/>
    <property type="match status" value="1"/>
</dbReference>
<comment type="catalytic activity">
    <reaction evidence="16">
        <text>5-phospho-beta-D-ribosylamine + glycine + ATP = N(1)-(5-phospho-beta-D-ribosyl)glycinamide + ADP + phosphate + H(+)</text>
        <dbReference type="Rhea" id="RHEA:17453"/>
        <dbReference type="ChEBI" id="CHEBI:15378"/>
        <dbReference type="ChEBI" id="CHEBI:30616"/>
        <dbReference type="ChEBI" id="CHEBI:43474"/>
        <dbReference type="ChEBI" id="CHEBI:57305"/>
        <dbReference type="ChEBI" id="CHEBI:58681"/>
        <dbReference type="ChEBI" id="CHEBI:143788"/>
        <dbReference type="ChEBI" id="CHEBI:456216"/>
        <dbReference type="EC" id="6.3.4.13"/>
    </reaction>
</comment>
<dbReference type="FunFam" id="3.90.600.10:FF:000001">
    <property type="entry name" value="Trifunctional purine biosynthetic protein adenosine-3"/>
    <property type="match status" value="1"/>
</dbReference>
<feature type="active site" evidence="17">
    <location>
        <position position="441"/>
    </location>
</feature>
<dbReference type="SUPFAM" id="SSF56059">
    <property type="entry name" value="Glutathione synthetase ATP-binding domain-like"/>
    <property type="match status" value="1"/>
</dbReference>
<dbReference type="SMART" id="SM01210">
    <property type="entry name" value="GARS_C"/>
    <property type="match status" value="1"/>
</dbReference>
<dbReference type="InterPro" id="IPR011054">
    <property type="entry name" value="Rudment_hybrid_motif"/>
</dbReference>
<dbReference type="Gene3D" id="3.40.50.20">
    <property type="match status" value="1"/>
</dbReference>
<dbReference type="Gene3D" id="3.30.1490.20">
    <property type="entry name" value="ATP-grasp fold, A domain"/>
    <property type="match status" value="1"/>
</dbReference>
<dbReference type="InterPro" id="IPR020561">
    <property type="entry name" value="PRibGlycinamid_synth_ATP-grasp"/>
</dbReference>
<dbReference type="PANTHER" id="PTHR43472">
    <property type="entry name" value="PHOSPHORIBOSYLAMINE--GLYCINE LIGASE"/>
    <property type="match status" value="1"/>
</dbReference>
<dbReference type="Gene3D" id="3.90.600.10">
    <property type="entry name" value="Phosphoribosylglycinamide synthetase, C-terminal domain"/>
    <property type="match status" value="1"/>
</dbReference>
<evidence type="ECO:0000256" key="7">
    <source>
        <dbReference type="ARBA" id="ARBA00022723"/>
    </source>
</evidence>
<keyword evidence="12" id="KW-0464">Manganese</keyword>
<evidence type="ECO:0000256" key="6">
    <source>
        <dbReference type="ARBA" id="ARBA00022598"/>
    </source>
</evidence>
<dbReference type="InterPro" id="IPR013815">
    <property type="entry name" value="ATP_grasp_subdomain_1"/>
</dbReference>
<sequence length="585" mass="63386">MKVLIVGGGGREHALAWKIASSPRVNKIYSAPGNAGISSIAECINIKITEVSSLINLVIKKKIELTIVGPEAALAAGIVDEFEKRDLRIFGPTMAAAEIESSKSFAREIMQKYNIPTAQGKIFNNPREALRYIKGQDAPLVVKADGLAAGKGVILCSTTGEAEEAIALIMVKKAFGAAGEKVIIEEWLEGEEASLIAFTDGETVLPMITAQDYKAAYDGDIGPNTGGMGAHASASEVEEEMKERVMNEVFIPAVSAMASEGRKFKGALYAGLMITPAGPKVLEFNARFGDPETQAVLPLLRSDILEPIIASIDGDLHKVSLEWRNESAVCVVIASQGYPGSYEKGKEIMGLDTLRGSEEVIVFHAGTAFDNEKVVTDGGRVLGVTGTGNTLSEAISKTYQAIEKIEFDGMYYRRDIGTGNISKTEKLTKTVLFVCTGNSCRSVMAETFLRKLLNEKGRNEINVTSAGTLGIVGMKALDEVFVIMMKEEGVDVSHHRSAPLTGELISEADLILIMERHHRKSILNISPQADEKIFLLKEFSPSREKGASIEIYDPIGKPLSVYYETFAEIKESIISFLGKMDEYLK</sequence>
<dbReference type="SUPFAM" id="SSF52788">
    <property type="entry name" value="Phosphotyrosine protein phosphatases I"/>
    <property type="match status" value="1"/>
</dbReference>
<dbReference type="InterPro" id="IPR016185">
    <property type="entry name" value="PreATP-grasp_dom_sf"/>
</dbReference>
<dbReference type="GO" id="GO:0004725">
    <property type="term" value="F:protein tyrosine phosphatase activity"/>
    <property type="evidence" value="ECO:0007669"/>
    <property type="project" value="InterPro"/>
</dbReference>
<keyword evidence="10" id="KW-0378">Hydrolase</keyword>
<dbReference type="GO" id="GO:0009113">
    <property type="term" value="P:purine nucleobase biosynthetic process"/>
    <property type="evidence" value="ECO:0007669"/>
    <property type="project" value="InterPro"/>
</dbReference>
<dbReference type="InterPro" id="IPR037123">
    <property type="entry name" value="PRibGlycinamide_synth_C_sf"/>
</dbReference>
<reference evidence="20 21" key="1">
    <citation type="submission" date="2018-08" db="EMBL/GenBank/DDBJ databases">
        <title>Draft genome of candidate division NPL-UPA2 bacterium Unc8 that adapted to ultra-basic serpentinizing groundwater.</title>
        <authorList>
            <person name="Ishii S."/>
            <person name="Suzuki S."/>
            <person name="Nealson K.H."/>
        </authorList>
    </citation>
    <scope>NUCLEOTIDE SEQUENCE [LARGE SCALE GENOMIC DNA]</scope>
    <source>
        <strain evidence="20">Unc8</strain>
    </source>
</reference>
<evidence type="ECO:0000256" key="1">
    <source>
        <dbReference type="ARBA" id="ARBA00001936"/>
    </source>
</evidence>